<feature type="signal peptide" evidence="2">
    <location>
        <begin position="1"/>
        <end position="24"/>
    </location>
</feature>
<feature type="region of interest" description="Disordered" evidence="1">
    <location>
        <begin position="87"/>
        <end position="122"/>
    </location>
</feature>
<dbReference type="Proteomes" id="UP001216907">
    <property type="component" value="Unassembled WGS sequence"/>
</dbReference>
<accession>A0ABT6F470</accession>
<keyword evidence="2" id="KW-0732">Signal</keyword>
<feature type="compositionally biased region" description="Low complexity" evidence="1">
    <location>
        <begin position="39"/>
        <end position="51"/>
    </location>
</feature>
<dbReference type="EMBL" id="JARRAG010000001">
    <property type="protein sequence ID" value="MDG3002312.1"/>
    <property type="molecule type" value="Genomic_DNA"/>
</dbReference>
<feature type="region of interest" description="Disordered" evidence="1">
    <location>
        <begin position="25"/>
        <end position="71"/>
    </location>
</feature>
<organism evidence="3 4">
    <name type="scientific">Paludisphaera mucosa</name>
    <dbReference type="NCBI Taxonomy" id="3030827"/>
    <lineage>
        <taxon>Bacteria</taxon>
        <taxon>Pseudomonadati</taxon>
        <taxon>Planctomycetota</taxon>
        <taxon>Planctomycetia</taxon>
        <taxon>Isosphaerales</taxon>
        <taxon>Isosphaeraceae</taxon>
        <taxon>Paludisphaera</taxon>
    </lineage>
</organism>
<gene>
    <name evidence="3" type="ORF">PZE19_00795</name>
</gene>
<evidence type="ECO:0000313" key="3">
    <source>
        <dbReference type="EMBL" id="MDG3002312.1"/>
    </source>
</evidence>
<feature type="compositionally biased region" description="Polar residues" evidence="1">
    <location>
        <begin position="55"/>
        <end position="64"/>
    </location>
</feature>
<feature type="chain" id="PRO_5047020143" evidence="2">
    <location>
        <begin position="25"/>
        <end position="122"/>
    </location>
</feature>
<name>A0ABT6F470_9BACT</name>
<keyword evidence="4" id="KW-1185">Reference proteome</keyword>
<evidence type="ECO:0000256" key="2">
    <source>
        <dbReference type="SAM" id="SignalP"/>
    </source>
</evidence>
<dbReference type="RefSeq" id="WP_277858676.1">
    <property type="nucleotide sequence ID" value="NZ_JARRAG010000001.1"/>
</dbReference>
<evidence type="ECO:0000313" key="4">
    <source>
        <dbReference type="Proteomes" id="UP001216907"/>
    </source>
</evidence>
<sequence>MMKRTLSLAAFALLGAAFAPSASAQSGDLAESVAKEGKAQVSQQQQYSSARRSGHMSTPRSSLNYGGADGTGRFDMSGHSVSGYFTVRDRSGTNFSSRFDPGRRRLPRSTYYSRAARSPARP</sequence>
<proteinExistence type="predicted"/>
<evidence type="ECO:0000256" key="1">
    <source>
        <dbReference type="SAM" id="MobiDB-lite"/>
    </source>
</evidence>
<comment type="caution">
    <text evidence="3">The sequence shown here is derived from an EMBL/GenBank/DDBJ whole genome shotgun (WGS) entry which is preliminary data.</text>
</comment>
<protein>
    <submittedName>
        <fullName evidence="3">Uncharacterized protein</fullName>
    </submittedName>
</protein>
<reference evidence="3 4" key="1">
    <citation type="submission" date="2023-03" db="EMBL/GenBank/DDBJ databases">
        <title>Paludisphaera mucosa sp. nov. a novel planctomycete from northern fen.</title>
        <authorList>
            <person name="Ivanova A."/>
        </authorList>
    </citation>
    <scope>NUCLEOTIDE SEQUENCE [LARGE SCALE GENOMIC DNA]</scope>
    <source>
        <strain evidence="3 4">Pla2</strain>
    </source>
</reference>